<feature type="transmembrane region" description="Helical" evidence="7">
    <location>
        <begin position="51"/>
        <end position="72"/>
    </location>
</feature>
<dbReference type="AlphaFoldDB" id="A0A9P6B6Z8"/>
<feature type="transmembrane region" description="Helical" evidence="7">
    <location>
        <begin position="20"/>
        <end position="44"/>
    </location>
</feature>
<dbReference type="Pfam" id="PF02133">
    <property type="entry name" value="Transp_cyt_pur"/>
    <property type="match status" value="1"/>
</dbReference>
<keyword evidence="3" id="KW-0813">Transport</keyword>
<keyword evidence="4 7" id="KW-0812">Transmembrane</keyword>
<sequence>GIHPIAMEDWTDRQYNRILFLWLSMSFNLLTFSTGTLGPIALGLSIRDSCLVILFFNVLCYIPLAYFCTWGLKMGMCQMIQACFSFGKFGVLLPVILNLIGMIGFCILSCILSGQTLTAVSGYHLPWRQGILSLIIGVVIISVVSLVVSFMGYTVLHWYIHWSWAPVVIVVLVALGISGKLSNPTPVAPATAQAMLSFGSAIAGFVLTWSPLSSDFTCYMCPEAPRQVLISQLTCLYSRS</sequence>
<keyword evidence="6 7" id="KW-0472">Membrane</keyword>
<dbReference type="InterPro" id="IPR026030">
    <property type="entry name" value="Pur-cyt_permease_Fcy2/21/22"/>
</dbReference>
<accession>A0A9P6B6Z8</accession>
<keyword evidence="9" id="KW-1185">Reference proteome</keyword>
<dbReference type="PANTHER" id="PTHR31806">
    <property type="entry name" value="PURINE-CYTOSINE PERMEASE FCY2-RELATED"/>
    <property type="match status" value="1"/>
</dbReference>
<protein>
    <submittedName>
        <fullName evidence="8">Uncharacterized protein</fullName>
    </submittedName>
</protein>
<feature type="transmembrane region" description="Helical" evidence="7">
    <location>
        <begin position="92"/>
        <end position="112"/>
    </location>
</feature>
<evidence type="ECO:0000256" key="2">
    <source>
        <dbReference type="ARBA" id="ARBA00008974"/>
    </source>
</evidence>
<feature type="transmembrane region" description="Helical" evidence="7">
    <location>
        <begin position="132"/>
        <end position="153"/>
    </location>
</feature>
<comment type="caution">
    <text evidence="8">The sequence shown here is derived from an EMBL/GenBank/DDBJ whole genome shotgun (WGS) entry which is preliminary data.</text>
</comment>
<evidence type="ECO:0000256" key="4">
    <source>
        <dbReference type="ARBA" id="ARBA00022692"/>
    </source>
</evidence>
<feature type="non-terminal residue" evidence="8">
    <location>
        <position position="1"/>
    </location>
</feature>
<dbReference type="Gene3D" id="1.10.4160.10">
    <property type="entry name" value="Hydantoin permease"/>
    <property type="match status" value="1"/>
</dbReference>
<evidence type="ECO:0000256" key="5">
    <source>
        <dbReference type="ARBA" id="ARBA00022989"/>
    </source>
</evidence>
<dbReference type="InterPro" id="IPR001248">
    <property type="entry name" value="Pur-cyt_permease"/>
</dbReference>
<feature type="transmembrane region" description="Helical" evidence="7">
    <location>
        <begin position="159"/>
        <end position="178"/>
    </location>
</feature>
<dbReference type="Proteomes" id="UP000886523">
    <property type="component" value="Unassembled WGS sequence"/>
</dbReference>
<evidence type="ECO:0000256" key="6">
    <source>
        <dbReference type="ARBA" id="ARBA00023136"/>
    </source>
</evidence>
<dbReference type="PANTHER" id="PTHR31806:SF5">
    <property type="entry name" value="PURINE-CYTOSINE PERMEASE FCY21"/>
    <property type="match status" value="1"/>
</dbReference>
<evidence type="ECO:0000313" key="9">
    <source>
        <dbReference type="Proteomes" id="UP000886523"/>
    </source>
</evidence>
<comment type="subcellular location">
    <subcellularLocation>
        <location evidence="1">Membrane</location>
        <topology evidence="1">Multi-pass membrane protein</topology>
    </subcellularLocation>
</comment>
<dbReference type="GO" id="GO:0005886">
    <property type="term" value="C:plasma membrane"/>
    <property type="evidence" value="ECO:0007669"/>
    <property type="project" value="TreeGrafter"/>
</dbReference>
<evidence type="ECO:0000256" key="1">
    <source>
        <dbReference type="ARBA" id="ARBA00004141"/>
    </source>
</evidence>
<dbReference type="OrthoDB" id="2116389at2759"/>
<evidence type="ECO:0000256" key="7">
    <source>
        <dbReference type="SAM" id="Phobius"/>
    </source>
</evidence>
<comment type="similarity">
    <text evidence="2">Belongs to the purine-cytosine permease (2.A.39) family.</text>
</comment>
<name>A0A9P6B6Z8_9AGAM</name>
<feature type="transmembrane region" description="Helical" evidence="7">
    <location>
        <begin position="190"/>
        <end position="212"/>
    </location>
</feature>
<reference evidence="8" key="1">
    <citation type="journal article" date="2020" name="Nat. Commun.">
        <title>Large-scale genome sequencing of mycorrhizal fungi provides insights into the early evolution of symbiotic traits.</title>
        <authorList>
            <person name="Miyauchi S."/>
            <person name="Kiss E."/>
            <person name="Kuo A."/>
            <person name="Drula E."/>
            <person name="Kohler A."/>
            <person name="Sanchez-Garcia M."/>
            <person name="Morin E."/>
            <person name="Andreopoulos B."/>
            <person name="Barry K.W."/>
            <person name="Bonito G."/>
            <person name="Buee M."/>
            <person name="Carver A."/>
            <person name="Chen C."/>
            <person name="Cichocki N."/>
            <person name="Clum A."/>
            <person name="Culley D."/>
            <person name="Crous P.W."/>
            <person name="Fauchery L."/>
            <person name="Girlanda M."/>
            <person name="Hayes R.D."/>
            <person name="Keri Z."/>
            <person name="LaButti K."/>
            <person name="Lipzen A."/>
            <person name="Lombard V."/>
            <person name="Magnuson J."/>
            <person name="Maillard F."/>
            <person name="Murat C."/>
            <person name="Nolan M."/>
            <person name="Ohm R.A."/>
            <person name="Pangilinan J."/>
            <person name="Pereira M.F."/>
            <person name="Perotto S."/>
            <person name="Peter M."/>
            <person name="Pfister S."/>
            <person name="Riley R."/>
            <person name="Sitrit Y."/>
            <person name="Stielow J.B."/>
            <person name="Szollosi G."/>
            <person name="Zifcakova L."/>
            <person name="Stursova M."/>
            <person name="Spatafora J.W."/>
            <person name="Tedersoo L."/>
            <person name="Vaario L.M."/>
            <person name="Yamada A."/>
            <person name="Yan M."/>
            <person name="Wang P."/>
            <person name="Xu J."/>
            <person name="Bruns T."/>
            <person name="Baldrian P."/>
            <person name="Vilgalys R."/>
            <person name="Dunand C."/>
            <person name="Henrissat B."/>
            <person name="Grigoriev I.V."/>
            <person name="Hibbett D."/>
            <person name="Nagy L.G."/>
            <person name="Martin F.M."/>
        </authorList>
    </citation>
    <scope>NUCLEOTIDE SEQUENCE</scope>
    <source>
        <strain evidence="8">UP504</strain>
    </source>
</reference>
<keyword evidence="5 7" id="KW-1133">Transmembrane helix</keyword>
<dbReference type="GO" id="GO:0022857">
    <property type="term" value="F:transmembrane transporter activity"/>
    <property type="evidence" value="ECO:0007669"/>
    <property type="project" value="InterPro"/>
</dbReference>
<gene>
    <name evidence="8" type="ORF">BS47DRAFT_1289076</name>
</gene>
<evidence type="ECO:0000313" key="8">
    <source>
        <dbReference type="EMBL" id="KAF9518801.1"/>
    </source>
</evidence>
<dbReference type="EMBL" id="MU128922">
    <property type="protein sequence ID" value="KAF9518801.1"/>
    <property type="molecule type" value="Genomic_DNA"/>
</dbReference>
<organism evidence="8 9">
    <name type="scientific">Hydnum rufescens UP504</name>
    <dbReference type="NCBI Taxonomy" id="1448309"/>
    <lineage>
        <taxon>Eukaryota</taxon>
        <taxon>Fungi</taxon>
        <taxon>Dikarya</taxon>
        <taxon>Basidiomycota</taxon>
        <taxon>Agaricomycotina</taxon>
        <taxon>Agaricomycetes</taxon>
        <taxon>Cantharellales</taxon>
        <taxon>Hydnaceae</taxon>
        <taxon>Hydnum</taxon>
    </lineage>
</organism>
<evidence type="ECO:0000256" key="3">
    <source>
        <dbReference type="ARBA" id="ARBA00022448"/>
    </source>
</evidence>
<proteinExistence type="inferred from homology"/>